<name>A0A1G7C812_9SPHI</name>
<evidence type="ECO:0000256" key="5">
    <source>
        <dbReference type="ARBA" id="ARBA00022777"/>
    </source>
</evidence>
<evidence type="ECO:0000256" key="3">
    <source>
        <dbReference type="ARBA" id="ARBA00022553"/>
    </source>
</evidence>
<dbReference type="NCBIfam" id="TIGR00229">
    <property type="entry name" value="sensory_box"/>
    <property type="match status" value="2"/>
</dbReference>
<dbReference type="PRINTS" id="PR00344">
    <property type="entry name" value="BCTRLSENSOR"/>
</dbReference>
<dbReference type="CDD" id="cd00130">
    <property type="entry name" value="PAS"/>
    <property type="match status" value="2"/>
</dbReference>
<dbReference type="InterPro" id="IPR035965">
    <property type="entry name" value="PAS-like_dom_sf"/>
</dbReference>
<dbReference type="SUPFAM" id="SSF55874">
    <property type="entry name" value="ATPase domain of HSP90 chaperone/DNA topoisomerase II/histidine kinase"/>
    <property type="match status" value="1"/>
</dbReference>
<dbReference type="CDD" id="cd00082">
    <property type="entry name" value="HisKA"/>
    <property type="match status" value="1"/>
</dbReference>
<dbReference type="InterPro" id="IPR001610">
    <property type="entry name" value="PAC"/>
</dbReference>
<keyword evidence="5" id="KW-0418">Kinase</keyword>
<gene>
    <name evidence="9" type="ORF">SAMN05216464_105325</name>
</gene>
<evidence type="ECO:0000256" key="4">
    <source>
        <dbReference type="ARBA" id="ARBA00022679"/>
    </source>
</evidence>
<evidence type="ECO:0000256" key="6">
    <source>
        <dbReference type="ARBA" id="ARBA00023012"/>
    </source>
</evidence>
<dbReference type="SMART" id="SM00091">
    <property type="entry name" value="PAS"/>
    <property type="match status" value="2"/>
</dbReference>
<keyword evidence="4" id="KW-0808">Transferase</keyword>
<dbReference type="PANTHER" id="PTHR43711:SF1">
    <property type="entry name" value="HISTIDINE KINASE 1"/>
    <property type="match status" value="1"/>
</dbReference>
<dbReference type="InterPro" id="IPR013655">
    <property type="entry name" value="PAS_fold_3"/>
</dbReference>
<dbReference type="InterPro" id="IPR000014">
    <property type="entry name" value="PAS"/>
</dbReference>
<organism evidence="9 10">
    <name type="scientific">Mucilaginibacter pineti</name>
    <dbReference type="NCBI Taxonomy" id="1391627"/>
    <lineage>
        <taxon>Bacteria</taxon>
        <taxon>Pseudomonadati</taxon>
        <taxon>Bacteroidota</taxon>
        <taxon>Sphingobacteriia</taxon>
        <taxon>Sphingobacteriales</taxon>
        <taxon>Sphingobacteriaceae</taxon>
        <taxon>Mucilaginibacter</taxon>
    </lineage>
</organism>
<dbReference type="SMART" id="SM00388">
    <property type="entry name" value="HisKA"/>
    <property type="match status" value="1"/>
</dbReference>
<dbReference type="InterPro" id="IPR005467">
    <property type="entry name" value="His_kinase_dom"/>
</dbReference>
<dbReference type="Gene3D" id="1.10.287.130">
    <property type="match status" value="1"/>
</dbReference>
<dbReference type="CDD" id="cd00075">
    <property type="entry name" value="HATPase"/>
    <property type="match status" value="1"/>
</dbReference>
<dbReference type="STRING" id="1391627.SAMN05216464_105325"/>
<dbReference type="Gene3D" id="3.30.565.10">
    <property type="entry name" value="Histidine kinase-like ATPase, C-terminal domain"/>
    <property type="match status" value="1"/>
</dbReference>
<proteinExistence type="predicted"/>
<dbReference type="Pfam" id="PF08447">
    <property type="entry name" value="PAS_3"/>
    <property type="match status" value="1"/>
</dbReference>
<feature type="domain" description="PAC" evidence="8">
    <location>
        <begin position="86"/>
        <end position="138"/>
    </location>
</feature>
<feature type="domain" description="Histidine kinase" evidence="7">
    <location>
        <begin position="274"/>
        <end position="486"/>
    </location>
</feature>
<dbReference type="SUPFAM" id="SSF47384">
    <property type="entry name" value="Homodimeric domain of signal transducing histidine kinase"/>
    <property type="match status" value="1"/>
</dbReference>
<dbReference type="Gene3D" id="3.30.450.20">
    <property type="entry name" value="PAS domain"/>
    <property type="match status" value="2"/>
</dbReference>
<dbReference type="InterPro" id="IPR050736">
    <property type="entry name" value="Sensor_HK_Regulatory"/>
</dbReference>
<dbReference type="EC" id="2.7.13.3" evidence="2"/>
<dbReference type="Pfam" id="PF02518">
    <property type="entry name" value="HATPase_c"/>
    <property type="match status" value="1"/>
</dbReference>
<evidence type="ECO:0000313" key="9">
    <source>
        <dbReference type="EMBL" id="SDE35458.1"/>
    </source>
</evidence>
<dbReference type="RefSeq" id="WP_091149887.1">
    <property type="nucleotide sequence ID" value="NZ_FNAI01000005.1"/>
</dbReference>
<reference evidence="9 10" key="1">
    <citation type="submission" date="2016-10" db="EMBL/GenBank/DDBJ databases">
        <authorList>
            <person name="de Groot N.N."/>
        </authorList>
    </citation>
    <scope>NUCLEOTIDE SEQUENCE [LARGE SCALE GENOMIC DNA]</scope>
    <source>
        <strain evidence="9 10">47C3B</strain>
    </source>
</reference>
<dbReference type="PANTHER" id="PTHR43711">
    <property type="entry name" value="TWO-COMPONENT HISTIDINE KINASE"/>
    <property type="match status" value="1"/>
</dbReference>
<keyword evidence="3" id="KW-0597">Phosphoprotein</keyword>
<dbReference type="InterPro" id="IPR003594">
    <property type="entry name" value="HATPase_dom"/>
</dbReference>
<dbReference type="InterPro" id="IPR000700">
    <property type="entry name" value="PAS-assoc_C"/>
</dbReference>
<evidence type="ECO:0000259" key="8">
    <source>
        <dbReference type="PROSITE" id="PS50113"/>
    </source>
</evidence>
<dbReference type="Pfam" id="PF00512">
    <property type="entry name" value="HisKA"/>
    <property type="match status" value="1"/>
</dbReference>
<evidence type="ECO:0000256" key="1">
    <source>
        <dbReference type="ARBA" id="ARBA00000085"/>
    </source>
</evidence>
<dbReference type="InterPro" id="IPR036890">
    <property type="entry name" value="HATPase_C_sf"/>
</dbReference>
<dbReference type="SMART" id="SM00086">
    <property type="entry name" value="PAC"/>
    <property type="match status" value="2"/>
</dbReference>
<evidence type="ECO:0000313" key="10">
    <source>
        <dbReference type="Proteomes" id="UP000199072"/>
    </source>
</evidence>
<dbReference type="InterPro" id="IPR036097">
    <property type="entry name" value="HisK_dim/P_sf"/>
</dbReference>
<dbReference type="PROSITE" id="PS50109">
    <property type="entry name" value="HIS_KIN"/>
    <property type="match status" value="1"/>
</dbReference>
<dbReference type="SMART" id="SM00387">
    <property type="entry name" value="HATPase_c"/>
    <property type="match status" value="1"/>
</dbReference>
<dbReference type="GO" id="GO:0000155">
    <property type="term" value="F:phosphorelay sensor kinase activity"/>
    <property type="evidence" value="ECO:0007669"/>
    <property type="project" value="InterPro"/>
</dbReference>
<dbReference type="OrthoDB" id="9813151at2"/>
<keyword evidence="6" id="KW-0902">Two-component regulatory system</keyword>
<dbReference type="Proteomes" id="UP000199072">
    <property type="component" value="Unassembled WGS sequence"/>
</dbReference>
<dbReference type="InterPro" id="IPR003661">
    <property type="entry name" value="HisK_dim/P_dom"/>
</dbReference>
<dbReference type="AlphaFoldDB" id="A0A1G7C812"/>
<dbReference type="FunFam" id="3.30.565.10:FF:000006">
    <property type="entry name" value="Sensor histidine kinase WalK"/>
    <property type="match status" value="1"/>
</dbReference>
<accession>A0A1G7C812</accession>
<sequence>MKNVNEDIAHLLVDAEALYEDAPCGYCSFRPDGTIIKINRTLLTWLGYAAGDVVGQLRITDLFSKGGRIYYEMFYYPLVQMTGVVKEISFEIFRKDGTSFPGLLNANVIRDQAQQIVAINCVLIDITDRKKYESELLNAKKFAELAKDQFEFVSDYIPEMIWTATPAGEINYVNKRFADYLGIEPLNNSIPVLSACIHPDDRLQSLRGWVRGIRAGKPFQIQLRLKDASGIYKWHLLKSVPYPQTGAIVKWLGSCLDIHAHVMEVEQKDEFISVASHELRTPVTGLKLSLQLLSRMNSGGEKQTQLLDQASRNVRKIAGLIDDLLNVDRLKTGQLPLNRTLFQISDLLRNCCTVIQTENEQRLEVSGDTNAEVFADENRMEQVVVNLISNAIKYAPGSKKIILQAITIEGMVEVSVTDQGPGIAKEKVAHLFERYYRADHSGVKYSGLGLGLYISSEIVKKHGGMIGVQSEPGIGSRFWFTIPAPLKPDDTK</sequence>
<protein>
    <recommendedName>
        <fullName evidence="2">histidine kinase</fullName>
        <ecNumber evidence="2">2.7.13.3</ecNumber>
    </recommendedName>
</protein>
<dbReference type="PROSITE" id="PS50113">
    <property type="entry name" value="PAC"/>
    <property type="match status" value="1"/>
</dbReference>
<keyword evidence="10" id="KW-1185">Reference proteome</keyword>
<dbReference type="EMBL" id="FNAI01000005">
    <property type="protein sequence ID" value="SDE35458.1"/>
    <property type="molecule type" value="Genomic_DNA"/>
</dbReference>
<evidence type="ECO:0000256" key="2">
    <source>
        <dbReference type="ARBA" id="ARBA00012438"/>
    </source>
</evidence>
<dbReference type="InterPro" id="IPR004358">
    <property type="entry name" value="Sig_transdc_His_kin-like_C"/>
</dbReference>
<dbReference type="Pfam" id="PF13426">
    <property type="entry name" value="PAS_9"/>
    <property type="match status" value="1"/>
</dbReference>
<dbReference type="SUPFAM" id="SSF55785">
    <property type="entry name" value="PYP-like sensor domain (PAS domain)"/>
    <property type="match status" value="2"/>
</dbReference>
<comment type="catalytic activity">
    <reaction evidence="1">
        <text>ATP + protein L-histidine = ADP + protein N-phospho-L-histidine.</text>
        <dbReference type="EC" id="2.7.13.3"/>
    </reaction>
</comment>
<evidence type="ECO:0000259" key="7">
    <source>
        <dbReference type="PROSITE" id="PS50109"/>
    </source>
</evidence>